<proteinExistence type="predicted"/>
<keyword evidence="1" id="KW-0328">Glycosyltransferase</keyword>
<dbReference type="PANTHER" id="PTHR20961">
    <property type="entry name" value="GLYCOSYLTRANSFERASE"/>
    <property type="match status" value="1"/>
</dbReference>
<dbReference type="GO" id="GO:0016757">
    <property type="term" value="F:glycosyltransferase activity"/>
    <property type="evidence" value="ECO:0007669"/>
    <property type="project" value="UniProtKB-KW"/>
</dbReference>
<evidence type="ECO:0000256" key="1">
    <source>
        <dbReference type="ARBA" id="ARBA00022676"/>
    </source>
</evidence>
<dbReference type="Pfam" id="PF04577">
    <property type="entry name" value="Glyco_transf_61"/>
    <property type="match status" value="1"/>
</dbReference>
<dbReference type="AlphaFoldDB" id="A0A3G9IVN6"/>
<evidence type="ECO:0000259" key="4">
    <source>
        <dbReference type="Pfam" id="PF04577"/>
    </source>
</evidence>
<sequence>MTRLPSQLQPLWPVAKRAHRFAARTSGSVARRTRSAYGDRALPLQGTRFSAETAALEPETVTLHPGIGVGAEHINRTLPTGLPAEHWVFARRAQYEVPAPYCLEIAGGITTGPDGTNITPGGVLDYGTSEYFGLAGWKEHPVYLQRQLPEIEDFDGTVVSIAARGGGRNFYHFLTDVLPRLGVFEDAMAGMKADAIYAPVHAGWQRTLLEMAGLGELKVLPASGESAVRATRLIAPSLTNTNEVAPSATVAWLRSRLPAKDLNDRPRRIYVTRGTAPRTRRVVEEERLLPMLEQRGFVCIAPEKLSPQEQIDVFAGAEVIVGPHGAALTNLLWIQPGTRVLELFHPGYVNAAFWSITEAIGGIRYEYLIADGAERFGPTSPMNKIQADVDLSAERIIAAVDRLLAD</sequence>
<dbReference type="OrthoDB" id="288504at2"/>
<feature type="domain" description="Glycosyltransferase 61 catalytic" evidence="4">
    <location>
        <begin position="170"/>
        <end position="341"/>
    </location>
</feature>
<reference evidence="5 6" key="1">
    <citation type="submission" date="2018-11" db="EMBL/GenBank/DDBJ databases">
        <title>Complete genome sequence of Nocardioides baekrokdamisoli strain KCTC 39748.</title>
        <authorList>
            <person name="Kang S.W."/>
            <person name="Lee K.C."/>
            <person name="Kim K.K."/>
            <person name="Kim J.S."/>
            <person name="Kim D.S."/>
            <person name="Ko S.H."/>
            <person name="Yang S.H."/>
            <person name="Shin Y.K."/>
            <person name="Lee J.S."/>
        </authorList>
    </citation>
    <scope>NUCLEOTIDE SEQUENCE [LARGE SCALE GENOMIC DNA]</scope>
    <source>
        <strain evidence="5 6">KCTC 39748</strain>
    </source>
</reference>
<keyword evidence="3" id="KW-0325">Glycoprotein</keyword>
<keyword evidence="6" id="KW-1185">Reference proteome</keyword>
<dbReference type="RefSeq" id="WP_125566730.1">
    <property type="nucleotide sequence ID" value="NZ_AP019307.1"/>
</dbReference>
<organism evidence="5 6">
    <name type="scientific">Nocardioides baekrokdamisoli</name>
    <dbReference type="NCBI Taxonomy" id="1804624"/>
    <lineage>
        <taxon>Bacteria</taxon>
        <taxon>Bacillati</taxon>
        <taxon>Actinomycetota</taxon>
        <taxon>Actinomycetes</taxon>
        <taxon>Propionibacteriales</taxon>
        <taxon>Nocardioidaceae</taxon>
        <taxon>Nocardioides</taxon>
    </lineage>
</organism>
<evidence type="ECO:0000256" key="2">
    <source>
        <dbReference type="ARBA" id="ARBA00022679"/>
    </source>
</evidence>
<keyword evidence="2" id="KW-0808">Transferase</keyword>
<dbReference type="Proteomes" id="UP000271573">
    <property type="component" value="Chromosome"/>
</dbReference>
<accession>A0A3G9IVN6</accession>
<dbReference type="EMBL" id="AP019307">
    <property type="protein sequence ID" value="BBH16373.1"/>
    <property type="molecule type" value="Genomic_DNA"/>
</dbReference>
<dbReference type="InterPro" id="IPR007657">
    <property type="entry name" value="Glycosyltransferase_61"/>
</dbReference>
<evidence type="ECO:0000313" key="6">
    <source>
        <dbReference type="Proteomes" id="UP000271573"/>
    </source>
</evidence>
<evidence type="ECO:0000313" key="5">
    <source>
        <dbReference type="EMBL" id="BBH16373.1"/>
    </source>
</evidence>
<dbReference type="KEGG" id="nbe:Back2_06600"/>
<gene>
    <name evidence="5" type="ORF">Back2_06600</name>
</gene>
<dbReference type="InterPro" id="IPR049625">
    <property type="entry name" value="Glyco_transf_61_cat"/>
</dbReference>
<name>A0A3G9IVN6_9ACTN</name>
<evidence type="ECO:0000256" key="3">
    <source>
        <dbReference type="ARBA" id="ARBA00023180"/>
    </source>
</evidence>
<protein>
    <recommendedName>
        <fullName evidence="4">Glycosyltransferase 61 catalytic domain-containing protein</fullName>
    </recommendedName>
</protein>